<dbReference type="KEGG" id="bbes:BESB_063480"/>
<dbReference type="Proteomes" id="UP000224006">
    <property type="component" value="Chromosome V"/>
</dbReference>
<name>A0A2A9MGS5_BESBE</name>
<proteinExistence type="predicted"/>
<keyword evidence="4" id="KW-1185">Reference proteome</keyword>
<gene>
    <name evidence="3" type="ORF">BESB_063480</name>
</gene>
<reference evidence="3 4" key="1">
    <citation type="submission" date="2017-09" db="EMBL/GenBank/DDBJ databases">
        <title>Genome sequencing of Besnoitia besnoiti strain Bb-Ger1.</title>
        <authorList>
            <person name="Schares G."/>
            <person name="Venepally P."/>
            <person name="Lorenzi H.A."/>
        </authorList>
    </citation>
    <scope>NUCLEOTIDE SEQUENCE [LARGE SCALE GENOMIC DNA]</scope>
    <source>
        <strain evidence="3 4">Bb-Ger1</strain>
    </source>
</reference>
<feature type="region of interest" description="Disordered" evidence="2">
    <location>
        <begin position="120"/>
        <end position="151"/>
    </location>
</feature>
<evidence type="ECO:0000256" key="2">
    <source>
        <dbReference type="SAM" id="MobiDB-lite"/>
    </source>
</evidence>
<feature type="region of interest" description="Disordered" evidence="2">
    <location>
        <begin position="295"/>
        <end position="316"/>
    </location>
</feature>
<dbReference type="EMBL" id="NWUJ01000005">
    <property type="protein sequence ID" value="PFH35461.1"/>
    <property type="molecule type" value="Genomic_DNA"/>
</dbReference>
<protein>
    <submittedName>
        <fullName evidence="3">Uncharacterized protein</fullName>
    </submittedName>
</protein>
<evidence type="ECO:0000256" key="1">
    <source>
        <dbReference type="SAM" id="Coils"/>
    </source>
</evidence>
<dbReference type="VEuPathDB" id="ToxoDB:BESB_063480"/>
<sequence>MTEQRLLQAGLSGGAREDALRRMCEFDETFSAGACLASSSFESPSCAAAFPAPDGLSSAAFPSSLAPAEMAWASLPSYPAHSSSCVFPPLDSLPQSFSSPSLAARAAPVKRRASFSSFFQPSVSSPCDAETPGAHTPDLAMSGAEESEPSVEVFPQLLRERKRFRHSPSSLSSLLQKPHLCRSRKPCALLGAEAAKKLERDKRTCPPPQLHSALAASFASPLSAPLVVGRPPAAASPSAAVDSSHALYIEDFSPCAPVPACRAEPFVSATSPAAFASTLPSFPLASGLEACTSVSRSLPASPGRAGSRRRCSSEKERAPGSLSLYSALSASSLASSPASFSPAASAFASSPLSGAVQVLRCRSDAATGSAPGLQGAPFAAEDAVSGERMEDDEEDAFSHRGEDASSADGTAPLAQEGVRGLTDAQRELKRKMQEKLEQQMQLYRQQLRHAQGDPCFPLGGMIGGGGGYAPDAECFFS</sequence>
<keyword evidence="1" id="KW-0175">Coiled coil</keyword>
<dbReference type="RefSeq" id="XP_029219470.1">
    <property type="nucleotide sequence ID" value="XM_029364762.1"/>
</dbReference>
<feature type="coiled-coil region" evidence="1">
    <location>
        <begin position="418"/>
        <end position="453"/>
    </location>
</feature>
<dbReference type="AlphaFoldDB" id="A0A2A9MGS5"/>
<evidence type="ECO:0000313" key="4">
    <source>
        <dbReference type="Proteomes" id="UP000224006"/>
    </source>
</evidence>
<organism evidence="3 4">
    <name type="scientific">Besnoitia besnoiti</name>
    <name type="common">Apicomplexan protozoan</name>
    <dbReference type="NCBI Taxonomy" id="94643"/>
    <lineage>
        <taxon>Eukaryota</taxon>
        <taxon>Sar</taxon>
        <taxon>Alveolata</taxon>
        <taxon>Apicomplexa</taxon>
        <taxon>Conoidasida</taxon>
        <taxon>Coccidia</taxon>
        <taxon>Eucoccidiorida</taxon>
        <taxon>Eimeriorina</taxon>
        <taxon>Sarcocystidae</taxon>
        <taxon>Besnoitia</taxon>
    </lineage>
</organism>
<comment type="caution">
    <text evidence="3">The sequence shown here is derived from an EMBL/GenBank/DDBJ whole genome shotgun (WGS) entry which is preliminary data.</text>
</comment>
<evidence type="ECO:0000313" key="3">
    <source>
        <dbReference type="EMBL" id="PFH35461.1"/>
    </source>
</evidence>
<accession>A0A2A9MGS5</accession>
<dbReference type="GeneID" id="40311276"/>
<feature type="region of interest" description="Disordered" evidence="2">
    <location>
        <begin position="366"/>
        <end position="418"/>
    </location>
</feature>